<evidence type="ECO:0000256" key="2">
    <source>
        <dbReference type="ARBA" id="ARBA00022801"/>
    </source>
</evidence>
<dbReference type="CDD" id="cd00586">
    <property type="entry name" value="4HBT"/>
    <property type="match status" value="1"/>
</dbReference>
<dbReference type="GO" id="GO:0016790">
    <property type="term" value="F:thiolester hydrolase activity"/>
    <property type="evidence" value="ECO:0007669"/>
    <property type="project" value="UniProtKB-ARBA"/>
</dbReference>
<dbReference type="InterPro" id="IPR008272">
    <property type="entry name" value="HB-CoA_thioesterase_AS"/>
</dbReference>
<feature type="domain" description="Thioesterase" evidence="3">
    <location>
        <begin position="17"/>
        <end position="102"/>
    </location>
</feature>
<sequence length="141" mass="16200">MFVYRRRVAFSETDMAGIVHFANFFRYMEEAEHALFRSLDLPKIWHLPDGSVIGWPRVQVSCQYQSAAMFDDELEIRLNIDRVGGSSLTMSFEIYRGETRLAKGSMKTACIVRPLGESMRAVEMPVEYAEKLGAIENPREK</sequence>
<evidence type="ECO:0000256" key="1">
    <source>
        <dbReference type="ARBA" id="ARBA00005953"/>
    </source>
</evidence>
<evidence type="ECO:0000313" key="4">
    <source>
        <dbReference type="EMBL" id="ADB16332.1"/>
    </source>
</evidence>
<dbReference type="HOGENOM" id="CLU_101141_5_1_0"/>
<dbReference type="Proteomes" id="UP000001887">
    <property type="component" value="Chromosome"/>
</dbReference>
<keyword evidence="5" id="KW-1185">Reference proteome</keyword>
<protein>
    <submittedName>
        <fullName evidence="4">Thioesterase superfamily protein</fullName>
    </submittedName>
</protein>
<dbReference type="InterPro" id="IPR029069">
    <property type="entry name" value="HotDog_dom_sf"/>
</dbReference>
<gene>
    <name evidence="4" type="ordered locus">Psta_1657</name>
</gene>
<dbReference type="PIRSF" id="PIRSF003230">
    <property type="entry name" value="YbgC"/>
    <property type="match status" value="1"/>
</dbReference>
<proteinExistence type="inferred from homology"/>
<evidence type="ECO:0000259" key="3">
    <source>
        <dbReference type="Pfam" id="PF03061"/>
    </source>
</evidence>
<accession>D2QYB8</accession>
<dbReference type="Gene3D" id="3.10.129.10">
    <property type="entry name" value="Hotdog Thioesterase"/>
    <property type="match status" value="1"/>
</dbReference>
<reference evidence="4 5" key="1">
    <citation type="journal article" date="2009" name="Stand. Genomic Sci.">
        <title>Complete genome sequence of Pirellula staleyi type strain (ATCC 27377).</title>
        <authorList>
            <person name="Clum A."/>
            <person name="Tindall B.J."/>
            <person name="Sikorski J."/>
            <person name="Ivanova N."/>
            <person name="Mavrommatis K."/>
            <person name="Lucas S."/>
            <person name="Glavina del Rio T."/>
            <person name="Nolan M."/>
            <person name="Chen F."/>
            <person name="Tice H."/>
            <person name="Pitluck S."/>
            <person name="Cheng J.F."/>
            <person name="Chertkov O."/>
            <person name="Brettin T."/>
            <person name="Han C."/>
            <person name="Detter J.C."/>
            <person name="Kuske C."/>
            <person name="Bruce D."/>
            <person name="Goodwin L."/>
            <person name="Ovchinikova G."/>
            <person name="Pati A."/>
            <person name="Mikhailova N."/>
            <person name="Chen A."/>
            <person name="Palaniappan K."/>
            <person name="Land M."/>
            <person name="Hauser L."/>
            <person name="Chang Y.J."/>
            <person name="Jeffries C.D."/>
            <person name="Chain P."/>
            <person name="Rohde M."/>
            <person name="Goker M."/>
            <person name="Bristow J."/>
            <person name="Eisen J.A."/>
            <person name="Markowitz V."/>
            <person name="Hugenholtz P."/>
            <person name="Kyrpides N.C."/>
            <person name="Klenk H.P."/>
            <person name="Lapidus A."/>
        </authorList>
    </citation>
    <scope>NUCLEOTIDE SEQUENCE [LARGE SCALE GENOMIC DNA]</scope>
    <source>
        <strain evidence="5">ATCC 27377 / DSM 6068 / ICPB 4128</strain>
    </source>
</reference>
<dbReference type="PROSITE" id="PS01328">
    <property type="entry name" value="4HBCOA_THIOESTERASE"/>
    <property type="match status" value="1"/>
</dbReference>
<organism evidence="4 5">
    <name type="scientific">Pirellula staleyi (strain ATCC 27377 / DSM 6068 / ICPB 4128)</name>
    <name type="common">Pirella staleyi</name>
    <dbReference type="NCBI Taxonomy" id="530564"/>
    <lineage>
        <taxon>Bacteria</taxon>
        <taxon>Pseudomonadati</taxon>
        <taxon>Planctomycetota</taxon>
        <taxon>Planctomycetia</taxon>
        <taxon>Pirellulales</taxon>
        <taxon>Pirellulaceae</taxon>
        <taxon>Pirellula</taxon>
    </lineage>
</organism>
<dbReference type="KEGG" id="psl:Psta_1657"/>
<dbReference type="Pfam" id="PF03061">
    <property type="entry name" value="4HBT"/>
    <property type="match status" value="1"/>
</dbReference>
<name>D2QYB8_PIRSD</name>
<dbReference type="EMBL" id="CP001848">
    <property type="protein sequence ID" value="ADB16332.1"/>
    <property type="molecule type" value="Genomic_DNA"/>
</dbReference>
<keyword evidence="2" id="KW-0378">Hydrolase</keyword>
<evidence type="ECO:0000313" key="5">
    <source>
        <dbReference type="Proteomes" id="UP000001887"/>
    </source>
</evidence>
<dbReference type="eggNOG" id="COG0824">
    <property type="taxonomic scope" value="Bacteria"/>
</dbReference>
<dbReference type="SUPFAM" id="SSF54637">
    <property type="entry name" value="Thioesterase/thiol ester dehydrase-isomerase"/>
    <property type="match status" value="1"/>
</dbReference>
<dbReference type="AlphaFoldDB" id="D2QYB8"/>
<dbReference type="InterPro" id="IPR006683">
    <property type="entry name" value="Thioestr_dom"/>
</dbReference>
<dbReference type="NCBIfam" id="TIGR00051">
    <property type="entry name" value="YbgC/FadM family acyl-CoA thioesterase"/>
    <property type="match status" value="1"/>
</dbReference>
<dbReference type="STRING" id="530564.Psta_1657"/>
<comment type="similarity">
    <text evidence="1">Belongs to the 4-hydroxybenzoyl-CoA thioesterase family.</text>
</comment>
<dbReference type="InterPro" id="IPR006684">
    <property type="entry name" value="YbgC/YbaW"/>
</dbReference>